<sequence>MWREEMDQIKALGADLRRVVRGRVLVRGDEGFDESRRPWDMAVDQRVAAVVEARDAHDVAAVVGYAGLAGLRVATQPNGHAPAAFEDAILLRTGALRGLTVRPAQRVARVEAGVPWGAVLTAAGEHGLTPLAGSTGVVSATGFTLGGGLSWFGRRHGFAAGGVRAFEVVDASGEHATVTPGGDPELFWALRGGGGDFAVVTAMEIDLHPAPVLYGGRILWPAGRAAEVLAAFRATTAVAPEELTVWFHLLQFPPLPEVPEPLRGLSAVTIDVTYLGDPDDARALLHRFDRIPEPVFDTRGRMPVANLADICAEPTGPTPALLRAELLTGLGDADAAALLAAAGPGTIAPLAYVQIRHLGGALARVDEKGGACGRIAEPYLLSTLGALAAPGMEEAIRRRQSAVADAVAGVSTGRKPFTFLGHGEPAASAFPAEILARLREVKRRRDPHGVILGNHPVLG</sequence>
<comment type="caution">
    <text evidence="7">The sequence shown here is derived from an EMBL/GenBank/DDBJ whole genome shotgun (WGS) entry which is preliminary data.</text>
</comment>
<keyword evidence="8" id="KW-1185">Reference proteome</keyword>
<keyword evidence="5" id="KW-0560">Oxidoreductase</keyword>
<dbReference type="Pfam" id="PF01565">
    <property type="entry name" value="FAD_binding_4"/>
    <property type="match status" value="1"/>
</dbReference>
<dbReference type="PROSITE" id="PS51387">
    <property type="entry name" value="FAD_PCMH"/>
    <property type="match status" value="1"/>
</dbReference>
<dbReference type="RefSeq" id="WP_346226588.1">
    <property type="nucleotide sequence ID" value="NZ_JBDJAW010000011.1"/>
</dbReference>
<evidence type="ECO:0000256" key="2">
    <source>
        <dbReference type="ARBA" id="ARBA00005466"/>
    </source>
</evidence>
<dbReference type="InterPro" id="IPR016167">
    <property type="entry name" value="FAD-bd_PCMH_sub1"/>
</dbReference>
<organism evidence="7 8">
    <name type="scientific">Microbispora maris</name>
    <dbReference type="NCBI Taxonomy" id="3144104"/>
    <lineage>
        <taxon>Bacteria</taxon>
        <taxon>Bacillati</taxon>
        <taxon>Actinomycetota</taxon>
        <taxon>Actinomycetes</taxon>
        <taxon>Streptosporangiales</taxon>
        <taxon>Streptosporangiaceae</taxon>
        <taxon>Microbispora</taxon>
    </lineage>
</organism>
<dbReference type="InterPro" id="IPR036318">
    <property type="entry name" value="FAD-bd_PCMH-like_sf"/>
</dbReference>
<evidence type="ECO:0000313" key="7">
    <source>
        <dbReference type="EMBL" id="MEN3536604.1"/>
    </source>
</evidence>
<accession>A0ABV0AMR8</accession>
<dbReference type="Gene3D" id="3.30.43.10">
    <property type="entry name" value="Uridine Diphospho-n-acetylenolpyruvylglucosamine Reductase, domain 2"/>
    <property type="match status" value="1"/>
</dbReference>
<dbReference type="PANTHER" id="PTHR42973:SF39">
    <property type="entry name" value="FAD-BINDING PCMH-TYPE DOMAIN-CONTAINING PROTEIN"/>
    <property type="match status" value="1"/>
</dbReference>
<proteinExistence type="inferred from homology"/>
<evidence type="ECO:0000256" key="5">
    <source>
        <dbReference type="ARBA" id="ARBA00023002"/>
    </source>
</evidence>
<dbReference type="InterPro" id="IPR016169">
    <property type="entry name" value="FAD-bd_PCMH_sub2"/>
</dbReference>
<evidence type="ECO:0000256" key="3">
    <source>
        <dbReference type="ARBA" id="ARBA00022630"/>
    </source>
</evidence>
<dbReference type="Gene3D" id="3.30.465.10">
    <property type="match status" value="1"/>
</dbReference>
<gene>
    <name evidence="7" type="ORF">AAH991_15930</name>
</gene>
<evidence type="ECO:0000313" key="8">
    <source>
        <dbReference type="Proteomes" id="UP001447516"/>
    </source>
</evidence>
<keyword evidence="4" id="KW-0274">FAD</keyword>
<dbReference type="EMBL" id="JBDJAW010000011">
    <property type="protein sequence ID" value="MEN3536604.1"/>
    <property type="molecule type" value="Genomic_DNA"/>
</dbReference>
<comment type="similarity">
    <text evidence="2">Belongs to the oxygen-dependent FAD-linked oxidoreductase family.</text>
</comment>
<name>A0ABV0AMR8_9ACTN</name>
<dbReference type="Proteomes" id="UP001447516">
    <property type="component" value="Unassembled WGS sequence"/>
</dbReference>
<dbReference type="SUPFAM" id="SSF56176">
    <property type="entry name" value="FAD-binding/transporter-associated domain-like"/>
    <property type="match status" value="1"/>
</dbReference>
<evidence type="ECO:0000259" key="6">
    <source>
        <dbReference type="PROSITE" id="PS51387"/>
    </source>
</evidence>
<reference evidence="7 8" key="1">
    <citation type="submission" date="2024-05" db="EMBL/GenBank/DDBJ databases">
        <title>Microbispora sp.ZYX-F-249.</title>
        <authorList>
            <person name="Xie H."/>
        </authorList>
    </citation>
    <scope>NUCLEOTIDE SEQUENCE [LARGE SCALE GENOMIC DNA]</scope>
    <source>
        <strain evidence="7 8">ZYX-F-249</strain>
    </source>
</reference>
<dbReference type="InterPro" id="IPR006094">
    <property type="entry name" value="Oxid_FAD_bind_N"/>
</dbReference>
<dbReference type="Gene3D" id="3.40.462.20">
    <property type="match status" value="1"/>
</dbReference>
<keyword evidence="3" id="KW-0285">Flavoprotein</keyword>
<evidence type="ECO:0000256" key="4">
    <source>
        <dbReference type="ARBA" id="ARBA00022827"/>
    </source>
</evidence>
<dbReference type="InterPro" id="IPR050416">
    <property type="entry name" value="FAD-linked_Oxidoreductase"/>
</dbReference>
<evidence type="ECO:0000256" key="1">
    <source>
        <dbReference type="ARBA" id="ARBA00001974"/>
    </source>
</evidence>
<feature type="domain" description="FAD-binding PCMH-type" evidence="6">
    <location>
        <begin position="43"/>
        <end position="210"/>
    </location>
</feature>
<dbReference type="PANTHER" id="PTHR42973">
    <property type="entry name" value="BINDING OXIDOREDUCTASE, PUTATIVE (AFU_ORTHOLOGUE AFUA_1G17690)-RELATED"/>
    <property type="match status" value="1"/>
</dbReference>
<comment type="cofactor">
    <cofactor evidence="1">
        <name>FAD</name>
        <dbReference type="ChEBI" id="CHEBI:57692"/>
    </cofactor>
</comment>
<dbReference type="InterPro" id="IPR016166">
    <property type="entry name" value="FAD-bd_PCMH"/>
</dbReference>
<protein>
    <submittedName>
        <fullName evidence="7">FAD-binding protein</fullName>
    </submittedName>
</protein>